<proteinExistence type="predicted"/>
<keyword evidence="3" id="KW-1185">Reference proteome</keyword>
<dbReference type="Pfam" id="PF08268">
    <property type="entry name" value="FBA_3"/>
    <property type="match status" value="1"/>
</dbReference>
<dbReference type="PANTHER" id="PTHR31111:SF133">
    <property type="entry name" value="OS07G0196600 PROTEIN"/>
    <property type="match status" value="1"/>
</dbReference>
<dbReference type="SUPFAM" id="SSF81383">
    <property type="entry name" value="F-box domain"/>
    <property type="match status" value="1"/>
</dbReference>
<dbReference type="CDD" id="cd22157">
    <property type="entry name" value="F-box_AtFBW1-like"/>
    <property type="match status" value="1"/>
</dbReference>
<dbReference type="InterPro" id="IPR001810">
    <property type="entry name" value="F-box_dom"/>
</dbReference>
<dbReference type="AlphaFoldDB" id="A0ABC9FYP0"/>
<dbReference type="PANTHER" id="PTHR31111">
    <property type="entry name" value="BNAA05G37150D PROTEIN-RELATED"/>
    <property type="match status" value="1"/>
</dbReference>
<evidence type="ECO:0000313" key="2">
    <source>
        <dbReference type="EMBL" id="CAL5083811.1"/>
    </source>
</evidence>
<dbReference type="InterPro" id="IPR013187">
    <property type="entry name" value="F-box-assoc_dom_typ3"/>
</dbReference>
<feature type="domain" description="F-box" evidence="1">
    <location>
        <begin position="18"/>
        <end position="58"/>
    </location>
</feature>
<protein>
    <recommendedName>
        <fullName evidence="1">F-box domain-containing protein</fullName>
    </recommendedName>
</protein>
<gene>
    <name evidence="2" type="ORF">URODEC1_LOCUS110165</name>
</gene>
<name>A0ABC9FYP0_9POAL</name>
<organism evidence="2 3">
    <name type="scientific">Urochloa decumbens</name>
    <dbReference type="NCBI Taxonomy" id="240449"/>
    <lineage>
        <taxon>Eukaryota</taxon>
        <taxon>Viridiplantae</taxon>
        <taxon>Streptophyta</taxon>
        <taxon>Embryophyta</taxon>
        <taxon>Tracheophyta</taxon>
        <taxon>Spermatophyta</taxon>
        <taxon>Magnoliopsida</taxon>
        <taxon>Liliopsida</taxon>
        <taxon>Poales</taxon>
        <taxon>Poaceae</taxon>
        <taxon>PACMAD clade</taxon>
        <taxon>Panicoideae</taxon>
        <taxon>Panicodae</taxon>
        <taxon>Paniceae</taxon>
        <taxon>Melinidinae</taxon>
        <taxon>Urochloa</taxon>
    </lineage>
</organism>
<dbReference type="InterPro" id="IPR017451">
    <property type="entry name" value="F-box-assoc_interact_dom"/>
</dbReference>
<dbReference type="Gene3D" id="1.20.1280.50">
    <property type="match status" value="1"/>
</dbReference>
<reference evidence="2 3" key="2">
    <citation type="submission" date="2024-10" db="EMBL/GenBank/DDBJ databases">
        <authorList>
            <person name="Ryan C."/>
        </authorList>
    </citation>
    <scope>NUCLEOTIDE SEQUENCE [LARGE SCALE GENOMIC DNA]</scope>
</reference>
<evidence type="ECO:0000259" key="1">
    <source>
        <dbReference type="PROSITE" id="PS50181"/>
    </source>
</evidence>
<dbReference type="InterPro" id="IPR036047">
    <property type="entry name" value="F-box-like_dom_sf"/>
</dbReference>
<sequence>MASALGRDADPLANDGVLPTDALHEVLLRIPAKALCRLRLVCRSWRSLTSDPRFARAHSARHPLFVGLNLREAEVHIVDLYSGNIVKRFYSANMAERVNGIGDLSMHLSTQAGLVCVSTRMNGGDRDIVLNPATGAVNILPTGNRPNTVSSCILGHVPSTREYKVLRLSYCNSAKATNRVACEVIALGGDGGQRWRVKPSHINITAYFRDIAVVHGVAYFWACELSDDDDYDDHDSIMLPDIALFDLATEEWRPTTLPGPISSHLYQEVDVTQFGCLDGFLAITHHKKRSDCSTDIWFLMDVDMDSNRRYWTKRYSMQCVPHSKHATFYPPRPLVILDDGRIVASLEMQYGLRVYDPSTTHGKI</sequence>
<reference evidence="3" key="1">
    <citation type="submission" date="2024-06" db="EMBL/GenBank/DDBJ databases">
        <authorList>
            <person name="Ryan C."/>
        </authorList>
    </citation>
    <scope>NUCLEOTIDE SEQUENCE [LARGE SCALE GENOMIC DNA]</scope>
</reference>
<dbReference type="SMART" id="SM00256">
    <property type="entry name" value="FBOX"/>
    <property type="match status" value="1"/>
</dbReference>
<dbReference type="PROSITE" id="PS50181">
    <property type="entry name" value="FBOX"/>
    <property type="match status" value="1"/>
</dbReference>
<evidence type="ECO:0000313" key="3">
    <source>
        <dbReference type="Proteomes" id="UP001497457"/>
    </source>
</evidence>
<dbReference type="Pfam" id="PF00646">
    <property type="entry name" value="F-box"/>
    <property type="match status" value="1"/>
</dbReference>
<dbReference type="NCBIfam" id="TIGR01640">
    <property type="entry name" value="F_box_assoc_1"/>
    <property type="match status" value="1"/>
</dbReference>
<dbReference type="EMBL" id="OZ075117">
    <property type="protein sequence ID" value="CAL5083811.1"/>
    <property type="molecule type" value="Genomic_DNA"/>
</dbReference>
<dbReference type="Proteomes" id="UP001497457">
    <property type="component" value="Chromosome 7b"/>
</dbReference>
<accession>A0ABC9FYP0</accession>